<feature type="compositionally biased region" description="Pro residues" evidence="4">
    <location>
        <begin position="143"/>
        <end position="157"/>
    </location>
</feature>
<sequence length="332" mass="35515">MTAAAEYSLEAGGGETSLALAVPLRRFRLEFSTAPEGTSHTTHERRLVPYRARGRCPHEQRSRAEVSRAEQSRGQREDARVLPWRRRQGQVKAMSLKVKMGGGGGIHGRVRRRRRGSRQEEENEEEEEDELEMQGKDIAAAAAPPPPAPNPPAPPPEAGGHEATTSGGGGATAAAAEEQEEESDHEWVAEPEPGVLMTLVARPDGTNHLRRIRFSEELFDGHRAAQRWWADNYDSIVELYSVVQPEPEHAVEEGGSNDADSVPATPCQSEDDDHRRRRQQGSDSASNFSGPSSGSGSGSRGGSASTVGSPILGLVTAAGGGASATQAKHSPT</sequence>
<dbReference type="EnsemblPlants" id="OB04G23270.1">
    <property type="protein sequence ID" value="OB04G23270.1"/>
    <property type="gene ID" value="OB04G23270"/>
</dbReference>
<evidence type="ECO:0000256" key="4">
    <source>
        <dbReference type="SAM" id="MobiDB-lite"/>
    </source>
</evidence>
<dbReference type="Proteomes" id="UP000006038">
    <property type="component" value="Chromosome 4"/>
</dbReference>
<dbReference type="eggNOG" id="ENOG502R3E3">
    <property type="taxonomic scope" value="Eukaryota"/>
</dbReference>
<dbReference type="PANTHER" id="PTHR46058:SF4">
    <property type="entry name" value="OS04G0475250 PROTEIN"/>
    <property type="match status" value="1"/>
</dbReference>
<accession>J3LYV2</accession>
<comment type="subcellular location">
    <subcellularLocation>
        <location evidence="1">Nucleus</location>
    </subcellularLocation>
</comment>
<protein>
    <recommendedName>
        <fullName evidence="5">BRX domain-containing protein</fullName>
    </recommendedName>
</protein>
<comment type="similarity">
    <text evidence="2">Belongs to the BRX family.</text>
</comment>
<reference evidence="6" key="2">
    <citation type="submission" date="2013-04" db="UniProtKB">
        <authorList>
            <consortium name="EnsemblPlants"/>
        </authorList>
    </citation>
    <scope>IDENTIFICATION</scope>
</reference>
<dbReference type="InterPro" id="IPR013591">
    <property type="entry name" value="Brevis_radix_dom"/>
</dbReference>
<evidence type="ECO:0000313" key="7">
    <source>
        <dbReference type="Proteomes" id="UP000006038"/>
    </source>
</evidence>
<dbReference type="PROSITE" id="PS51514">
    <property type="entry name" value="BRX"/>
    <property type="match status" value="1"/>
</dbReference>
<dbReference type="OMA" id="ESDHEWV"/>
<organism evidence="6">
    <name type="scientific">Oryza brachyantha</name>
    <name type="common">malo sina</name>
    <dbReference type="NCBI Taxonomy" id="4533"/>
    <lineage>
        <taxon>Eukaryota</taxon>
        <taxon>Viridiplantae</taxon>
        <taxon>Streptophyta</taxon>
        <taxon>Embryophyta</taxon>
        <taxon>Tracheophyta</taxon>
        <taxon>Spermatophyta</taxon>
        <taxon>Magnoliopsida</taxon>
        <taxon>Liliopsida</taxon>
        <taxon>Poales</taxon>
        <taxon>Poaceae</taxon>
        <taxon>BOP clade</taxon>
        <taxon>Oryzoideae</taxon>
        <taxon>Oryzeae</taxon>
        <taxon>Oryzinae</taxon>
        <taxon>Oryza</taxon>
    </lineage>
</organism>
<feature type="compositionally biased region" description="Low complexity" evidence="4">
    <location>
        <begin position="281"/>
        <end position="292"/>
    </location>
</feature>
<dbReference type="GO" id="GO:0005634">
    <property type="term" value="C:nucleus"/>
    <property type="evidence" value="ECO:0007669"/>
    <property type="project" value="UniProtKB-SubCell"/>
</dbReference>
<reference evidence="6" key="1">
    <citation type="journal article" date="2013" name="Nat. Commun.">
        <title>Whole-genome sequencing of Oryza brachyantha reveals mechanisms underlying Oryza genome evolution.</title>
        <authorList>
            <person name="Chen J."/>
            <person name="Huang Q."/>
            <person name="Gao D."/>
            <person name="Wang J."/>
            <person name="Lang Y."/>
            <person name="Liu T."/>
            <person name="Li B."/>
            <person name="Bai Z."/>
            <person name="Luis Goicoechea J."/>
            <person name="Liang C."/>
            <person name="Chen C."/>
            <person name="Zhang W."/>
            <person name="Sun S."/>
            <person name="Liao Y."/>
            <person name="Zhang X."/>
            <person name="Yang L."/>
            <person name="Song C."/>
            <person name="Wang M."/>
            <person name="Shi J."/>
            <person name="Liu G."/>
            <person name="Liu J."/>
            <person name="Zhou H."/>
            <person name="Zhou W."/>
            <person name="Yu Q."/>
            <person name="An N."/>
            <person name="Chen Y."/>
            <person name="Cai Q."/>
            <person name="Wang B."/>
            <person name="Liu B."/>
            <person name="Min J."/>
            <person name="Huang Y."/>
            <person name="Wu H."/>
            <person name="Li Z."/>
            <person name="Zhang Y."/>
            <person name="Yin Y."/>
            <person name="Song W."/>
            <person name="Jiang J."/>
            <person name="Jackson S.A."/>
            <person name="Wing R.A."/>
            <person name="Wang J."/>
            <person name="Chen M."/>
        </authorList>
    </citation>
    <scope>NUCLEOTIDE SEQUENCE [LARGE SCALE GENOMIC DNA]</scope>
    <source>
        <strain evidence="6">cv. IRGC 101232</strain>
    </source>
</reference>
<dbReference type="STRING" id="4533.J3LYV2"/>
<feature type="domain" description="BRX" evidence="5">
    <location>
        <begin position="185"/>
        <end position="241"/>
    </location>
</feature>
<feature type="compositionally biased region" description="Basic and acidic residues" evidence="4">
    <location>
        <begin position="56"/>
        <end position="80"/>
    </location>
</feature>
<dbReference type="AlphaFoldDB" id="J3LYV2"/>
<keyword evidence="7" id="KW-1185">Reference proteome</keyword>
<evidence type="ECO:0000256" key="1">
    <source>
        <dbReference type="ARBA" id="ARBA00004123"/>
    </source>
</evidence>
<evidence type="ECO:0000259" key="5">
    <source>
        <dbReference type="PROSITE" id="PS51514"/>
    </source>
</evidence>
<feature type="region of interest" description="Disordered" evidence="4">
    <location>
        <begin position="33"/>
        <end position="195"/>
    </location>
</feature>
<name>J3LYV2_ORYBR</name>
<evidence type="ECO:0000313" key="6">
    <source>
        <dbReference type="EnsemblPlants" id="OB04G23270.1"/>
    </source>
</evidence>
<feature type="compositionally biased region" description="Acidic residues" evidence="4">
    <location>
        <begin position="121"/>
        <end position="132"/>
    </location>
</feature>
<dbReference type="HOGENOM" id="CLU_837780_0_0_1"/>
<dbReference type="Pfam" id="PF08381">
    <property type="entry name" value="BRX"/>
    <property type="match status" value="1"/>
</dbReference>
<evidence type="ECO:0000256" key="2">
    <source>
        <dbReference type="ARBA" id="ARBA00009057"/>
    </source>
</evidence>
<keyword evidence="3" id="KW-0539">Nucleus</keyword>
<dbReference type="Gramene" id="OB04G23270.1">
    <property type="protein sequence ID" value="OB04G23270.1"/>
    <property type="gene ID" value="OB04G23270"/>
</dbReference>
<proteinExistence type="inferred from homology"/>
<dbReference type="PANTHER" id="PTHR46058">
    <property type="entry name" value="PROTEIN BREVIS RADIX-LIKE 1"/>
    <property type="match status" value="1"/>
</dbReference>
<dbReference type="InterPro" id="IPR044532">
    <property type="entry name" value="BRX-like"/>
</dbReference>
<evidence type="ECO:0000256" key="3">
    <source>
        <dbReference type="ARBA" id="ARBA00023242"/>
    </source>
</evidence>
<feature type="region of interest" description="Disordered" evidence="4">
    <location>
        <begin position="246"/>
        <end position="309"/>
    </location>
</feature>